<sequence>MKRYYFTVFVIFSTLYLILVKTLTISAEECEDICDRPLPFPHKFYIGPEFYHVHRTREGGTKQNGWIYGGRLGYERIKRFGLYWGVEGHWAQGSLCGHSGNGHKLKSTFTDSNVEGRFGYTLQSKCWYQPSFTPYVGIGYAWEKNAYRHPSPIHLHFLTRFPYWAVGFLSNIEVANNFGVGLNYKAWFMYDARCKVSHDPEFGSTTLKIQDKTNHRVELPITYHYCPPCNHIDIALVPFYESRHYGRHFSFPFSFADTKLTIWGVNLQFIYRL</sequence>
<name>A0A0C1ENP0_9BACT</name>
<evidence type="ECO:0008006" key="3">
    <source>
        <dbReference type="Google" id="ProtNLM"/>
    </source>
</evidence>
<dbReference type="AlphaFoldDB" id="A0A0C1ENP0"/>
<comment type="caution">
    <text evidence="1">The sequence shown here is derived from an EMBL/GenBank/DDBJ whole genome shotgun (WGS) entry which is preliminary data.</text>
</comment>
<protein>
    <recommendedName>
        <fullName evidence="3">Outer membrane protein beta-barrel domain-containing protein</fullName>
    </recommendedName>
</protein>
<evidence type="ECO:0000313" key="1">
    <source>
        <dbReference type="EMBL" id="KIA77919.1"/>
    </source>
</evidence>
<gene>
    <name evidence="1" type="ORF">DB43_FK00240</name>
</gene>
<dbReference type="RefSeq" id="WP_006340766.1">
    <property type="nucleotide sequence ID" value="NZ_BAWW01000004.1"/>
</dbReference>
<dbReference type="SUPFAM" id="SSF56925">
    <property type="entry name" value="OMPA-like"/>
    <property type="match status" value="1"/>
</dbReference>
<dbReference type="EMBL" id="JSAM01000055">
    <property type="protein sequence ID" value="KIA77919.1"/>
    <property type="molecule type" value="Genomic_DNA"/>
</dbReference>
<accession>A0A0C1ENP0</accession>
<proteinExistence type="predicted"/>
<dbReference type="PATRIC" id="fig|83552.4.peg.922"/>
<dbReference type="InterPro" id="IPR011250">
    <property type="entry name" value="OMP/PagP_B-barrel"/>
</dbReference>
<dbReference type="Proteomes" id="UP000031307">
    <property type="component" value="Unassembled WGS sequence"/>
</dbReference>
<evidence type="ECO:0000313" key="2">
    <source>
        <dbReference type="Proteomes" id="UP000031307"/>
    </source>
</evidence>
<dbReference type="OMA" id="HTITHDS"/>
<organism evidence="1 2">
    <name type="scientific">Parachlamydia acanthamoebae</name>
    <dbReference type="NCBI Taxonomy" id="83552"/>
    <lineage>
        <taxon>Bacteria</taxon>
        <taxon>Pseudomonadati</taxon>
        <taxon>Chlamydiota</taxon>
        <taxon>Chlamydiia</taxon>
        <taxon>Parachlamydiales</taxon>
        <taxon>Parachlamydiaceae</taxon>
        <taxon>Parachlamydia</taxon>
    </lineage>
</organism>
<reference evidence="1 2" key="1">
    <citation type="journal article" date="2014" name="Mol. Biol. Evol.">
        <title>Massive expansion of Ubiquitination-related gene families within the Chlamydiae.</title>
        <authorList>
            <person name="Domman D."/>
            <person name="Collingro A."/>
            <person name="Lagkouvardos I."/>
            <person name="Gehre L."/>
            <person name="Weinmaier T."/>
            <person name="Rattei T."/>
            <person name="Subtil A."/>
            <person name="Horn M."/>
        </authorList>
    </citation>
    <scope>NUCLEOTIDE SEQUENCE [LARGE SCALE GENOMIC DNA]</scope>
    <source>
        <strain evidence="1 2">OEW1</strain>
    </source>
</reference>